<protein>
    <submittedName>
        <fullName evidence="6">SNF2 family N-terminal domain-containing protein</fullName>
    </submittedName>
</protein>
<evidence type="ECO:0000313" key="7">
    <source>
        <dbReference type="Proteomes" id="UP001286456"/>
    </source>
</evidence>
<accession>A0AAE0IGF3</accession>
<dbReference type="Proteomes" id="UP001286456">
    <property type="component" value="Unassembled WGS sequence"/>
</dbReference>
<dbReference type="Pfam" id="PF00176">
    <property type="entry name" value="SNF2-rel_dom"/>
    <property type="match status" value="1"/>
</dbReference>
<evidence type="ECO:0000313" key="6">
    <source>
        <dbReference type="EMBL" id="KAK3324554.1"/>
    </source>
</evidence>
<reference evidence="6" key="1">
    <citation type="journal article" date="2023" name="Mol. Phylogenet. Evol.">
        <title>Genome-scale phylogeny and comparative genomics of the fungal order Sordariales.</title>
        <authorList>
            <person name="Hensen N."/>
            <person name="Bonometti L."/>
            <person name="Westerberg I."/>
            <person name="Brannstrom I.O."/>
            <person name="Guillou S."/>
            <person name="Cros-Aarteil S."/>
            <person name="Calhoun S."/>
            <person name="Haridas S."/>
            <person name="Kuo A."/>
            <person name="Mondo S."/>
            <person name="Pangilinan J."/>
            <person name="Riley R."/>
            <person name="LaButti K."/>
            <person name="Andreopoulos B."/>
            <person name="Lipzen A."/>
            <person name="Chen C."/>
            <person name="Yan M."/>
            <person name="Daum C."/>
            <person name="Ng V."/>
            <person name="Clum A."/>
            <person name="Steindorff A."/>
            <person name="Ohm R.A."/>
            <person name="Martin F."/>
            <person name="Silar P."/>
            <person name="Natvig D.O."/>
            <person name="Lalanne C."/>
            <person name="Gautier V."/>
            <person name="Ament-Velasquez S.L."/>
            <person name="Kruys A."/>
            <person name="Hutchinson M.I."/>
            <person name="Powell A.J."/>
            <person name="Barry K."/>
            <person name="Miller A.N."/>
            <person name="Grigoriev I.V."/>
            <person name="Debuchy R."/>
            <person name="Gladieux P."/>
            <person name="Hiltunen Thoren M."/>
            <person name="Johannesson H."/>
        </authorList>
    </citation>
    <scope>NUCLEOTIDE SEQUENCE</scope>
    <source>
        <strain evidence="6">SMH4131-1</strain>
    </source>
</reference>
<dbReference type="InterPro" id="IPR027417">
    <property type="entry name" value="P-loop_NTPase"/>
</dbReference>
<organism evidence="6 7">
    <name type="scientific">Cercophora scortea</name>
    <dbReference type="NCBI Taxonomy" id="314031"/>
    <lineage>
        <taxon>Eukaryota</taxon>
        <taxon>Fungi</taxon>
        <taxon>Dikarya</taxon>
        <taxon>Ascomycota</taxon>
        <taxon>Pezizomycotina</taxon>
        <taxon>Sordariomycetes</taxon>
        <taxon>Sordariomycetidae</taxon>
        <taxon>Sordariales</taxon>
        <taxon>Lasiosphaeriaceae</taxon>
        <taxon>Cercophora</taxon>
    </lineage>
</organism>
<dbReference type="AlphaFoldDB" id="A0AAE0IGF3"/>
<dbReference type="CDD" id="cd18793">
    <property type="entry name" value="SF2_C_SNF"/>
    <property type="match status" value="1"/>
</dbReference>
<keyword evidence="3" id="KW-0067">ATP-binding</keyword>
<dbReference type="InterPro" id="IPR050628">
    <property type="entry name" value="SNF2_RAD54_helicase_TF"/>
</dbReference>
<keyword evidence="7" id="KW-1185">Reference proteome</keyword>
<gene>
    <name evidence="6" type="ORF">B0T19DRAFT_232527</name>
</gene>
<dbReference type="CDD" id="cd18008">
    <property type="entry name" value="DEXDc_SHPRH-like"/>
    <property type="match status" value="1"/>
</dbReference>
<evidence type="ECO:0000256" key="3">
    <source>
        <dbReference type="ARBA" id="ARBA00022840"/>
    </source>
</evidence>
<name>A0AAE0IGF3_9PEZI</name>
<dbReference type="InterPro" id="IPR000330">
    <property type="entry name" value="SNF2_N"/>
</dbReference>
<comment type="caution">
    <text evidence="6">The sequence shown here is derived from an EMBL/GenBank/DDBJ whole genome shotgun (WGS) entry which is preliminary data.</text>
</comment>
<dbReference type="Pfam" id="PF00271">
    <property type="entry name" value="Helicase_C"/>
    <property type="match status" value="1"/>
</dbReference>
<feature type="domain" description="Helicase C-terminal" evidence="5">
    <location>
        <begin position="623"/>
        <end position="768"/>
    </location>
</feature>
<dbReference type="PROSITE" id="PS51192">
    <property type="entry name" value="HELICASE_ATP_BIND_1"/>
    <property type="match status" value="1"/>
</dbReference>
<dbReference type="Gene3D" id="3.40.50.300">
    <property type="entry name" value="P-loop containing nucleotide triphosphate hydrolases"/>
    <property type="match status" value="1"/>
</dbReference>
<dbReference type="SUPFAM" id="SSF52540">
    <property type="entry name" value="P-loop containing nucleoside triphosphate hydrolases"/>
    <property type="match status" value="2"/>
</dbReference>
<evidence type="ECO:0000259" key="4">
    <source>
        <dbReference type="PROSITE" id="PS51192"/>
    </source>
</evidence>
<dbReference type="GO" id="GO:0008094">
    <property type="term" value="F:ATP-dependent activity, acting on DNA"/>
    <property type="evidence" value="ECO:0007669"/>
    <property type="project" value="TreeGrafter"/>
</dbReference>
<evidence type="ECO:0000256" key="1">
    <source>
        <dbReference type="ARBA" id="ARBA00022741"/>
    </source>
</evidence>
<dbReference type="GO" id="GO:0016787">
    <property type="term" value="F:hydrolase activity"/>
    <property type="evidence" value="ECO:0007669"/>
    <property type="project" value="UniProtKB-KW"/>
</dbReference>
<dbReference type="PANTHER" id="PTHR45626">
    <property type="entry name" value="TRANSCRIPTION TERMINATION FACTOR 2-RELATED"/>
    <property type="match status" value="1"/>
</dbReference>
<dbReference type="InterPro" id="IPR038718">
    <property type="entry name" value="SNF2-like_sf"/>
</dbReference>
<dbReference type="PROSITE" id="PS51194">
    <property type="entry name" value="HELICASE_CTER"/>
    <property type="match status" value="1"/>
</dbReference>
<keyword evidence="2" id="KW-0378">Hydrolase</keyword>
<evidence type="ECO:0000259" key="5">
    <source>
        <dbReference type="PROSITE" id="PS51194"/>
    </source>
</evidence>
<dbReference type="InterPro" id="IPR014001">
    <property type="entry name" value="Helicase_ATP-bd"/>
</dbReference>
<feature type="domain" description="Helicase ATP-binding" evidence="4">
    <location>
        <begin position="193"/>
        <end position="377"/>
    </location>
</feature>
<sequence>MIKALLEAVDEGLEIQAFCNPKNTPGPPLAKGSSPHAGRRSVCTLSIFVFGTFSWFDDIGQFFQSHELYLQDPLDCDRRNLRYCNPHRLSWKDLDSSVYISDLAKGCVDGGITTLEQQRDVLEVFDANDHLAEAAQPRGIKTPLARHQKESLTFMIRRESKCVFDGSDAEIWEAIQGREGKAYLNRVSQEVQDQEPPQFQGGIIADPMGLGKTLSMISLIATDTERALRASQRHGLTPEYKTAPSLVVVPPSILDTWEEQFAEHAVPGEIRFRRHYGKDRLQSAGCLKDCEAVLTTYHTVSSEWRRASRTNDASHILFGTRWRRVILDEAHYIRNAKSNMAKSVCSLEADARWAVTGTPVQNSLSDLTSLLTFLRAYPYADNKRFDADIARRWKAGTAEGAEEAVKRLKCLARCLLLRRPKSTLQLPDRHDLLKPLEFSPEERAYYDRTKQEAEQGIKTALANGDETTGAFARALQQIEALRMICNLGLHYRRPSERKTAVQGLDEEAAAWADVAQENFNFQREFGLDEIRCQQCKTSVDEMDDGIEAVTTTSCLFSRCLRFTCSECVARAPRWQISCGHEPRCPSAAIHIDGSASETIFSPGHSDDTSPSSLPTKVQALVADIKGLDPAIKSVVFSSWRKTLDLTLHGLEQEGIQCVRFDGTVPQKERQGVVEQFRKDPNIRVMLLTLSCGAVGLNLTVASRAYLMEPHWNPTQEEQALARIHRMGQTRPVTTIRMHIKNSFEQNILDLQKDKTHLAGVILSQKNEKAGGEAGVRSLLRLRSLI</sequence>
<dbReference type="GO" id="GO:0005524">
    <property type="term" value="F:ATP binding"/>
    <property type="evidence" value="ECO:0007669"/>
    <property type="project" value="UniProtKB-KW"/>
</dbReference>
<dbReference type="PANTHER" id="PTHR45626:SF22">
    <property type="entry name" value="DNA REPAIR PROTEIN RAD5"/>
    <property type="match status" value="1"/>
</dbReference>
<dbReference type="SMART" id="SM00490">
    <property type="entry name" value="HELICc"/>
    <property type="match status" value="1"/>
</dbReference>
<evidence type="ECO:0000256" key="2">
    <source>
        <dbReference type="ARBA" id="ARBA00022801"/>
    </source>
</evidence>
<proteinExistence type="predicted"/>
<dbReference type="InterPro" id="IPR049730">
    <property type="entry name" value="SNF2/RAD54-like_C"/>
</dbReference>
<dbReference type="EMBL" id="JAUEPO010000004">
    <property type="protein sequence ID" value="KAK3324554.1"/>
    <property type="molecule type" value="Genomic_DNA"/>
</dbReference>
<keyword evidence="1" id="KW-0547">Nucleotide-binding</keyword>
<dbReference type="GO" id="GO:0005634">
    <property type="term" value="C:nucleus"/>
    <property type="evidence" value="ECO:0007669"/>
    <property type="project" value="TreeGrafter"/>
</dbReference>
<dbReference type="InterPro" id="IPR001650">
    <property type="entry name" value="Helicase_C-like"/>
</dbReference>
<dbReference type="Gene3D" id="3.40.50.10810">
    <property type="entry name" value="Tandem AAA-ATPase domain"/>
    <property type="match status" value="1"/>
</dbReference>
<reference evidence="6" key="2">
    <citation type="submission" date="2023-06" db="EMBL/GenBank/DDBJ databases">
        <authorList>
            <consortium name="Lawrence Berkeley National Laboratory"/>
            <person name="Haridas S."/>
            <person name="Hensen N."/>
            <person name="Bonometti L."/>
            <person name="Westerberg I."/>
            <person name="Brannstrom I.O."/>
            <person name="Guillou S."/>
            <person name="Cros-Aarteil S."/>
            <person name="Calhoun S."/>
            <person name="Kuo A."/>
            <person name="Mondo S."/>
            <person name="Pangilinan J."/>
            <person name="Riley R."/>
            <person name="Labutti K."/>
            <person name="Andreopoulos B."/>
            <person name="Lipzen A."/>
            <person name="Chen C."/>
            <person name="Yanf M."/>
            <person name="Daum C."/>
            <person name="Ng V."/>
            <person name="Clum A."/>
            <person name="Steindorff A."/>
            <person name="Ohm R."/>
            <person name="Martin F."/>
            <person name="Silar P."/>
            <person name="Natvig D."/>
            <person name="Lalanne C."/>
            <person name="Gautier V."/>
            <person name="Ament-Velasquez S.L."/>
            <person name="Kruys A."/>
            <person name="Hutchinson M.I."/>
            <person name="Powell A.J."/>
            <person name="Barry K."/>
            <person name="Miller A.N."/>
            <person name="Grigoriev I.V."/>
            <person name="Debuchy R."/>
            <person name="Gladieux P."/>
            <person name="Thoren M.H."/>
            <person name="Johannesson H."/>
        </authorList>
    </citation>
    <scope>NUCLEOTIDE SEQUENCE</scope>
    <source>
        <strain evidence="6">SMH4131-1</strain>
    </source>
</reference>
<dbReference type="GO" id="GO:0006281">
    <property type="term" value="P:DNA repair"/>
    <property type="evidence" value="ECO:0007669"/>
    <property type="project" value="TreeGrafter"/>
</dbReference>
<dbReference type="SMART" id="SM00487">
    <property type="entry name" value="DEXDc"/>
    <property type="match status" value="1"/>
</dbReference>